<reference evidence="2 3" key="2">
    <citation type="submission" date="2018-11" db="EMBL/GenBank/DDBJ databases">
        <authorList>
            <consortium name="Pathogen Informatics"/>
        </authorList>
    </citation>
    <scope>NUCLEOTIDE SEQUENCE [LARGE SCALE GENOMIC DNA]</scope>
    <source>
        <strain evidence="2 3">Egypt</strain>
    </source>
</reference>
<evidence type="ECO:0000313" key="2">
    <source>
        <dbReference type="EMBL" id="VDP70991.1"/>
    </source>
</evidence>
<proteinExistence type="predicted"/>
<feature type="compositionally biased region" description="Polar residues" evidence="1">
    <location>
        <begin position="208"/>
        <end position="233"/>
    </location>
</feature>
<gene>
    <name evidence="2" type="ORF">ECPE_LOCUS3910</name>
</gene>
<organism evidence="4">
    <name type="scientific">Echinostoma caproni</name>
    <dbReference type="NCBI Taxonomy" id="27848"/>
    <lineage>
        <taxon>Eukaryota</taxon>
        <taxon>Metazoa</taxon>
        <taxon>Spiralia</taxon>
        <taxon>Lophotrochozoa</taxon>
        <taxon>Platyhelminthes</taxon>
        <taxon>Trematoda</taxon>
        <taxon>Digenea</taxon>
        <taxon>Plagiorchiida</taxon>
        <taxon>Echinostomata</taxon>
        <taxon>Echinostomatoidea</taxon>
        <taxon>Echinostomatidae</taxon>
        <taxon>Echinostoma</taxon>
    </lineage>
</organism>
<dbReference type="OrthoDB" id="6281777at2759"/>
<feature type="compositionally biased region" description="Polar residues" evidence="1">
    <location>
        <begin position="178"/>
        <end position="187"/>
    </location>
</feature>
<dbReference type="Proteomes" id="UP000272942">
    <property type="component" value="Unassembled WGS sequence"/>
</dbReference>
<dbReference type="EMBL" id="UZAN01040805">
    <property type="protein sequence ID" value="VDP70991.1"/>
    <property type="molecule type" value="Genomic_DNA"/>
</dbReference>
<protein>
    <submittedName>
        <fullName evidence="2 4">Uncharacterized protein</fullName>
    </submittedName>
</protein>
<sequence>MNDSYNRVGRSLTSYTLDQLCESASRLSRSRYHGLRSTHSVQVPHVDTPNPIRRAATLEGRTRYICITPSSTRESWLKRAQSPSVSSSPSNVTDAVSTQFPNSHSDGALMKRLAPGTETGQSVKSKSPYRTRFARRIYTSTTPGQSENGDLSRSQSNELRDSLQAVNRSISPGPKRLQPQSATSDTPPTKHISRPAIPNLGKGADTRGISSVSVPSETQVPMQMRSSKSTQFEPVSADAKPVVSQKAHPAEKAEVKMKLEDKTKLQPTKSDSNPRKSKSTRKPRLMFTRALLEESSVSPIIKVSSPYAVCLVA</sequence>
<feature type="compositionally biased region" description="Basic residues" evidence="1">
    <location>
        <begin position="275"/>
        <end position="284"/>
    </location>
</feature>
<name>A0A183AAC5_9TREM</name>
<evidence type="ECO:0000313" key="3">
    <source>
        <dbReference type="Proteomes" id="UP000272942"/>
    </source>
</evidence>
<evidence type="ECO:0000313" key="4">
    <source>
        <dbReference type="WBParaSite" id="ECPE_0000391701-mRNA-1"/>
    </source>
</evidence>
<feature type="compositionally biased region" description="Basic and acidic residues" evidence="1">
    <location>
        <begin position="248"/>
        <end position="264"/>
    </location>
</feature>
<evidence type="ECO:0000256" key="1">
    <source>
        <dbReference type="SAM" id="MobiDB-lite"/>
    </source>
</evidence>
<accession>A0A183AAC5</accession>
<feature type="region of interest" description="Disordered" evidence="1">
    <location>
        <begin position="79"/>
        <end position="284"/>
    </location>
</feature>
<reference evidence="4" key="1">
    <citation type="submission" date="2016-06" db="UniProtKB">
        <authorList>
            <consortium name="WormBaseParasite"/>
        </authorList>
    </citation>
    <scope>IDENTIFICATION</scope>
</reference>
<feature type="compositionally biased region" description="Polar residues" evidence="1">
    <location>
        <begin position="138"/>
        <end position="157"/>
    </location>
</feature>
<dbReference type="WBParaSite" id="ECPE_0000391701-mRNA-1">
    <property type="protein sequence ID" value="ECPE_0000391701-mRNA-1"/>
    <property type="gene ID" value="ECPE_0000391701"/>
</dbReference>
<dbReference type="AlphaFoldDB" id="A0A183AAC5"/>
<feature type="compositionally biased region" description="Polar residues" evidence="1">
    <location>
        <begin position="91"/>
        <end position="105"/>
    </location>
</feature>
<keyword evidence="3" id="KW-1185">Reference proteome</keyword>